<evidence type="ECO:0000313" key="4">
    <source>
        <dbReference type="EMBL" id="KAK3582000.1"/>
    </source>
</evidence>
<gene>
    <name evidence="4" type="ORF">CHS0354_030952</name>
</gene>
<reference evidence="4" key="3">
    <citation type="submission" date="2023-05" db="EMBL/GenBank/DDBJ databases">
        <authorList>
            <person name="Smith C.H."/>
        </authorList>
    </citation>
    <scope>NUCLEOTIDE SEQUENCE</scope>
    <source>
        <strain evidence="4">CHS0354</strain>
        <tissue evidence="4">Mantle</tissue>
    </source>
</reference>
<dbReference type="EMBL" id="JAEAOA010001847">
    <property type="protein sequence ID" value="KAK3582000.1"/>
    <property type="molecule type" value="Genomic_DNA"/>
</dbReference>
<keyword evidence="5" id="KW-1185">Reference proteome</keyword>
<dbReference type="Gene3D" id="3.30.420.40">
    <property type="match status" value="2"/>
</dbReference>
<evidence type="ECO:0000256" key="1">
    <source>
        <dbReference type="ARBA" id="ARBA00007381"/>
    </source>
</evidence>
<dbReference type="AlphaFoldDB" id="A0AAE0VMC4"/>
<proteinExistence type="inferred from homology"/>
<comment type="similarity">
    <text evidence="1">Belongs to the heat shock protein 70 family.</text>
</comment>
<sequence>MSPSLAGNSTGAKKAGIPDNQLNFALEPEAAAIYSKNMSMKKDGTSLEPGTQFILADLGGGTVDITVHAIDMSGNLIELHPPSGGPWGGTKVDAEFNTLLETIYGKSVISSFNKDNKDDVLYMMQDFENKKREFKAEDDEVTFRVPCTLIEALKSSGRTLEENVSGTIYEGKVKQKGDKMRIEGSIMAGLFYDVERNIIQLIRDVLTQHPKVNKILMVGGFSESNIIQQAVKKAFPQKINIPEQARLAVLKGAVMYGHNLSVIISRSSPYTYGISVAVPFEFSKHPESKKVYKVGSYKCESNFKVFIRAGEVVFPGKTTVRHVCNASSATSASVEIDRTKSNNPT</sequence>
<keyword evidence="3" id="KW-0067">ATP-binding</keyword>
<accession>A0AAE0VMC4</accession>
<reference evidence="4" key="2">
    <citation type="journal article" date="2021" name="Genome Biol. Evol.">
        <title>Developing a high-quality reference genome for a parasitic bivalve with doubly uniparental inheritance (Bivalvia: Unionida).</title>
        <authorList>
            <person name="Smith C.H."/>
        </authorList>
    </citation>
    <scope>NUCLEOTIDE SEQUENCE</scope>
    <source>
        <strain evidence="4">CHS0354</strain>
        <tissue evidence="4">Mantle</tissue>
    </source>
</reference>
<dbReference type="Gene3D" id="3.90.640.10">
    <property type="entry name" value="Actin, Chain A, domain 4"/>
    <property type="match status" value="1"/>
</dbReference>
<name>A0AAE0VMC4_9BIVA</name>
<evidence type="ECO:0000256" key="2">
    <source>
        <dbReference type="ARBA" id="ARBA00022741"/>
    </source>
</evidence>
<dbReference type="InterPro" id="IPR013126">
    <property type="entry name" value="Hsp_70_fam"/>
</dbReference>
<dbReference type="PANTHER" id="PTHR14187">
    <property type="entry name" value="ALPHA KINASE/ELONGATION FACTOR 2 KINASE"/>
    <property type="match status" value="1"/>
</dbReference>
<dbReference type="InterPro" id="IPR043129">
    <property type="entry name" value="ATPase_NBD"/>
</dbReference>
<evidence type="ECO:0000256" key="3">
    <source>
        <dbReference type="ARBA" id="ARBA00022840"/>
    </source>
</evidence>
<dbReference type="GO" id="GO:0005524">
    <property type="term" value="F:ATP binding"/>
    <property type="evidence" value="ECO:0007669"/>
    <property type="project" value="UniProtKB-KW"/>
</dbReference>
<evidence type="ECO:0000313" key="5">
    <source>
        <dbReference type="Proteomes" id="UP001195483"/>
    </source>
</evidence>
<keyword evidence="2" id="KW-0547">Nucleotide-binding</keyword>
<organism evidence="4 5">
    <name type="scientific">Potamilus streckersoni</name>
    <dbReference type="NCBI Taxonomy" id="2493646"/>
    <lineage>
        <taxon>Eukaryota</taxon>
        <taxon>Metazoa</taxon>
        <taxon>Spiralia</taxon>
        <taxon>Lophotrochozoa</taxon>
        <taxon>Mollusca</taxon>
        <taxon>Bivalvia</taxon>
        <taxon>Autobranchia</taxon>
        <taxon>Heteroconchia</taxon>
        <taxon>Palaeoheterodonta</taxon>
        <taxon>Unionida</taxon>
        <taxon>Unionoidea</taxon>
        <taxon>Unionidae</taxon>
        <taxon>Ambleminae</taxon>
        <taxon>Lampsilini</taxon>
        <taxon>Potamilus</taxon>
    </lineage>
</organism>
<protein>
    <submittedName>
        <fullName evidence="4">Uncharacterized protein</fullName>
    </submittedName>
</protein>
<dbReference type="Proteomes" id="UP001195483">
    <property type="component" value="Unassembled WGS sequence"/>
</dbReference>
<dbReference type="SUPFAM" id="SSF53067">
    <property type="entry name" value="Actin-like ATPase domain"/>
    <property type="match status" value="1"/>
</dbReference>
<dbReference type="Pfam" id="PF00012">
    <property type="entry name" value="HSP70"/>
    <property type="match status" value="1"/>
</dbReference>
<dbReference type="GO" id="GO:0140662">
    <property type="term" value="F:ATP-dependent protein folding chaperone"/>
    <property type="evidence" value="ECO:0007669"/>
    <property type="project" value="InterPro"/>
</dbReference>
<dbReference type="PANTHER" id="PTHR14187:SF5">
    <property type="entry name" value="HEAT SHOCK 70 KDA PROTEIN 12A"/>
    <property type="match status" value="1"/>
</dbReference>
<comment type="caution">
    <text evidence="4">The sequence shown here is derived from an EMBL/GenBank/DDBJ whole genome shotgun (WGS) entry which is preliminary data.</text>
</comment>
<reference evidence="4" key="1">
    <citation type="journal article" date="2021" name="Genome Biol. Evol.">
        <title>A High-Quality Reference Genome for a Parasitic Bivalve with Doubly Uniparental Inheritance (Bivalvia: Unionida).</title>
        <authorList>
            <person name="Smith C.H."/>
        </authorList>
    </citation>
    <scope>NUCLEOTIDE SEQUENCE</scope>
    <source>
        <strain evidence="4">CHS0354</strain>
    </source>
</reference>